<gene>
    <name evidence="5" type="ORF">ABEB36_013598</name>
</gene>
<evidence type="ECO:0000313" key="5">
    <source>
        <dbReference type="EMBL" id="KAL1489654.1"/>
    </source>
</evidence>
<dbReference type="Proteomes" id="UP001566132">
    <property type="component" value="Unassembled WGS sequence"/>
</dbReference>
<comment type="subcellular location">
    <subcellularLocation>
        <location evidence="1">Mitochondrion</location>
    </subcellularLocation>
</comment>
<dbReference type="InterPro" id="IPR039982">
    <property type="entry name" value="Ribosomal_mL65"/>
</dbReference>
<evidence type="ECO:0000256" key="4">
    <source>
        <dbReference type="ARBA" id="ARBA00023274"/>
    </source>
</evidence>
<comment type="caution">
    <text evidence="5">The sequence shown here is derived from an EMBL/GenBank/DDBJ whole genome shotgun (WGS) entry which is preliminary data.</text>
</comment>
<accession>A0ABD1E4P3</accession>
<protein>
    <recommendedName>
        <fullName evidence="7">28S ribosomal protein S30, mitochondrial</fullName>
    </recommendedName>
</protein>
<dbReference type="PANTHER" id="PTHR13014:SF3">
    <property type="entry name" value="LARGE RIBOSOMAL SUBUNIT PROTEIN ML65"/>
    <property type="match status" value="1"/>
</dbReference>
<dbReference type="AlphaFoldDB" id="A0ABD1E4P3"/>
<keyword evidence="4" id="KW-0687">Ribonucleoprotein</keyword>
<keyword evidence="3" id="KW-0496">Mitochondrion</keyword>
<keyword evidence="6" id="KW-1185">Reference proteome</keyword>
<sequence>MRLIRFGKSSPPGFLSFIRYMSNVIPQENEEYTATPQYPPILDLSYKETVKRKAEKEYNEIKYVKTVEEKQIKLNMPRYYGFKNFMFYEPEILCESLPLTQHVTRTHIITNKDLPEYYENLNVENVEDISKDVQEVILMEVERIKKSHKLKNLKLTEVEVENILSKSIVNGINRVLMSHLSHTHEHIKNIEVDVEPRLEASWVVGGINPDERLKKIRKGHTFFKQFENDPIDRYFGYIGSPMLALRASRPLPFIMSSSEAENPDLEVPFYKYDPRSVGTRIEHRHLANVPGFWPGDANTFGTLSYIKTGHFLKRDTYFIEESEKKEARHVQAILSSYAWLYSQANYLGFTTFNDITYPIVNQTVMTNGKDFQFYIYQLNTILLNNYHISNNPKRNICWASQQLKLYEEIKDDKLIGFNEDVVKLLVKLYINEPQERLGVNLRPYLSDEEQIAADYSDDDKRKWLEKEYKHIVSNRPRHKEMDEVYQWEKIYKIDFNTRPMDKKMRFFELFEKPWKRRLNDRLPEYICRARRPHLPRHKGRYAKDYWP</sequence>
<organism evidence="5 6">
    <name type="scientific">Hypothenemus hampei</name>
    <name type="common">Coffee berry borer</name>
    <dbReference type="NCBI Taxonomy" id="57062"/>
    <lineage>
        <taxon>Eukaryota</taxon>
        <taxon>Metazoa</taxon>
        <taxon>Ecdysozoa</taxon>
        <taxon>Arthropoda</taxon>
        <taxon>Hexapoda</taxon>
        <taxon>Insecta</taxon>
        <taxon>Pterygota</taxon>
        <taxon>Neoptera</taxon>
        <taxon>Endopterygota</taxon>
        <taxon>Coleoptera</taxon>
        <taxon>Polyphaga</taxon>
        <taxon>Cucujiformia</taxon>
        <taxon>Curculionidae</taxon>
        <taxon>Scolytinae</taxon>
        <taxon>Hypothenemus</taxon>
    </lineage>
</organism>
<reference evidence="5 6" key="1">
    <citation type="submission" date="2024-05" db="EMBL/GenBank/DDBJ databases">
        <title>Genetic variation in Jamaican populations of the coffee berry borer (Hypothenemus hampei).</title>
        <authorList>
            <person name="Errbii M."/>
            <person name="Myrie A."/>
        </authorList>
    </citation>
    <scope>NUCLEOTIDE SEQUENCE [LARGE SCALE GENOMIC DNA]</scope>
    <source>
        <strain evidence="5">JA-Hopewell-2020-01-JO</strain>
        <tissue evidence="5">Whole body</tissue>
    </source>
</reference>
<evidence type="ECO:0000256" key="3">
    <source>
        <dbReference type="ARBA" id="ARBA00023128"/>
    </source>
</evidence>
<dbReference type="EMBL" id="JBDJPC010000011">
    <property type="protein sequence ID" value="KAL1489654.1"/>
    <property type="molecule type" value="Genomic_DNA"/>
</dbReference>
<evidence type="ECO:0000313" key="6">
    <source>
        <dbReference type="Proteomes" id="UP001566132"/>
    </source>
</evidence>
<dbReference type="Pfam" id="PF07147">
    <property type="entry name" value="PDCD9"/>
    <property type="match status" value="1"/>
</dbReference>
<name>A0ABD1E4P3_HYPHA</name>
<evidence type="ECO:0008006" key="7">
    <source>
        <dbReference type="Google" id="ProtNLM"/>
    </source>
</evidence>
<evidence type="ECO:0000256" key="2">
    <source>
        <dbReference type="ARBA" id="ARBA00022980"/>
    </source>
</evidence>
<dbReference type="GO" id="GO:0005840">
    <property type="term" value="C:ribosome"/>
    <property type="evidence" value="ECO:0007669"/>
    <property type="project" value="UniProtKB-KW"/>
</dbReference>
<evidence type="ECO:0000256" key="1">
    <source>
        <dbReference type="ARBA" id="ARBA00004173"/>
    </source>
</evidence>
<keyword evidence="2" id="KW-0689">Ribosomal protein</keyword>
<proteinExistence type="predicted"/>
<dbReference type="GO" id="GO:0005739">
    <property type="term" value="C:mitochondrion"/>
    <property type="evidence" value="ECO:0007669"/>
    <property type="project" value="UniProtKB-SubCell"/>
</dbReference>
<dbReference type="GO" id="GO:1990904">
    <property type="term" value="C:ribonucleoprotein complex"/>
    <property type="evidence" value="ECO:0007669"/>
    <property type="project" value="UniProtKB-KW"/>
</dbReference>
<dbReference type="PANTHER" id="PTHR13014">
    <property type="entry name" value="MITOCHONDRIAL 28S RIBOSOMAL PROTEIN S30/P52 PRO-APOTOTIC PROTEIN"/>
    <property type="match status" value="1"/>
</dbReference>
<dbReference type="InterPro" id="IPR010793">
    <property type="entry name" value="Ribosomal_mL37/mL65"/>
</dbReference>